<keyword evidence="1" id="KW-0444">Lipid biosynthesis</keyword>
<feature type="region of interest" description="Disordered" evidence="4">
    <location>
        <begin position="249"/>
        <end position="320"/>
    </location>
</feature>
<evidence type="ECO:0000256" key="4">
    <source>
        <dbReference type="SAM" id="MobiDB-lite"/>
    </source>
</evidence>
<reference evidence="5 6" key="1">
    <citation type="submission" date="2015-08" db="EMBL/GenBank/DDBJ databases">
        <title>Next Generation Sequencing and Analysis of the Genome of Puccinia sorghi L Schw, the Causal Agent of Maize Common Rust.</title>
        <authorList>
            <person name="Rochi L."/>
            <person name="Burguener G."/>
            <person name="Darino M."/>
            <person name="Turjanski A."/>
            <person name="Kreff E."/>
            <person name="Dieguez M.J."/>
            <person name="Sacco F."/>
        </authorList>
    </citation>
    <scope>NUCLEOTIDE SEQUENCE [LARGE SCALE GENOMIC DNA]</scope>
    <source>
        <strain evidence="5 6">RO10H11247</strain>
    </source>
</reference>
<dbReference type="AlphaFoldDB" id="A0A0L6VFH9"/>
<dbReference type="PANTHER" id="PTHR10556:SF28">
    <property type="entry name" value="VERY-LONG-CHAIN ENOYL-COA REDUCTASE"/>
    <property type="match status" value="1"/>
</dbReference>
<feature type="compositionally biased region" description="Polar residues" evidence="4">
    <location>
        <begin position="288"/>
        <end position="311"/>
    </location>
</feature>
<dbReference type="STRING" id="27349.A0A0L6VFH9"/>
<evidence type="ECO:0000256" key="2">
    <source>
        <dbReference type="ARBA" id="ARBA00023002"/>
    </source>
</evidence>
<protein>
    <submittedName>
        <fullName evidence="5">Uncharacterized protein</fullName>
    </submittedName>
</protein>
<evidence type="ECO:0000256" key="1">
    <source>
        <dbReference type="ARBA" id="ARBA00022516"/>
    </source>
</evidence>
<dbReference type="OrthoDB" id="540503at2759"/>
<name>A0A0L6VFH9_9BASI</name>
<organism evidence="5 6">
    <name type="scientific">Puccinia sorghi</name>
    <dbReference type="NCBI Taxonomy" id="27349"/>
    <lineage>
        <taxon>Eukaryota</taxon>
        <taxon>Fungi</taxon>
        <taxon>Dikarya</taxon>
        <taxon>Basidiomycota</taxon>
        <taxon>Pucciniomycotina</taxon>
        <taxon>Pucciniomycetes</taxon>
        <taxon>Pucciniales</taxon>
        <taxon>Pucciniaceae</taxon>
        <taxon>Puccinia</taxon>
    </lineage>
</organism>
<dbReference type="GO" id="GO:0042761">
    <property type="term" value="P:very long-chain fatty acid biosynthetic process"/>
    <property type="evidence" value="ECO:0007669"/>
    <property type="project" value="TreeGrafter"/>
</dbReference>
<dbReference type="EMBL" id="LAVV01006525">
    <property type="protein sequence ID" value="KNZ59494.1"/>
    <property type="molecule type" value="Genomic_DNA"/>
</dbReference>
<keyword evidence="6" id="KW-1185">Reference proteome</keyword>
<evidence type="ECO:0000313" key="5">
    <source>
        <dbReference type="EMBL" id="KNZ59494.1"/>
    </source>
</evidence>
<feature type="compositionally biased region" description="Low complexity" evidence="4">
    <location>
        <begin position="270"/>
        <end position="287"/>
    </location>
</feature>
<dbReference type="VEuPathDB" id="FungiDB:VP01_1719g3"/>
<evidence type="ECO:0000313" key="6">
    <source>
        <dbReference type="Proteomes" id="UP000037035"/>
    </source>
</evidence>
<dbReference type="PANTHER" id="PTHR10556">
    <property type="entry name" value="3-OXO-5-ALPHA-STEROID 4-DEHYDROGENASE"/>
    <property type="match status" value="1"/>
</dbReference>
<feature type="region of interest" description="Disordered" evidence="4">
    <location>
        <begin position="109"/>
        <end position="157"/>
    </location>
</feature>
<feature type="compositionally biased region" description="Polar residues" evidence="4">
    <location>
        <begin position="37"/>
        <end position="55"/>
    </location>
</feature>
<sequence length="456" mass="51327">MPALLPSASQTNNNKRKQKPLNYLIYQQHQLYHPIYFSNSNNNNKGKHASLSQPAADSHLAPGSSDSDSHQETMIQQLLLPSDPPHISSNTSTHPSQPQFNLVDLKTEEEVDQLESDSSNGLEEEEKEGQGQTQMDGMDDGPEKMHGRETETGRDGMNRMMMMSSADEEDSRSGSHDQDDIQPVEHEPTLASQHVLIYCCICGPGCDIFLVMRNVHMLFSAQDSQNETIMNMEECELAVSDRQSLIFSSPPAANQSRARSSNYPICRPMTKSASTTSTNTSSKHTNSIQTDNDSLPPTRKSSMTPKNPSSITASKPPMMKSSSKTSALRFVASLFFFPPSQYRIKSTELTPPSSSLHTRCLPAWRMVFLIEYLGPLLIHPLFYLDNPISNLVYGAYVQHSRMQSLAFGMVMLHFVKRELETIFVHRFSNATMPIRNIFKKRKKPRRVSDQPNIKKW</sequence>
<feature type="compositionally biased region" description="Polar residues" evidence="4">
    <location>
        <begin position="249"/>
        <end position="263"/>
    </location>
</feature>
<keyword evidence="2" id="KW-0560">Oxidoreductase</keyword>
<comment type="caution">
    <text evidence="5">The sequence shown here is derived from an EMBL/GenBank/DDBJ whole genome shotgun (WGS) entry which is preliminary data.</text>
</comment>
<gene>
    <name evidence="5" type="ORF">VP01_1719g3</name>
</gene>
<accession>A0A0L6VFH9</accession>
<evidence type="ECO:0000256" key="3">
    <source>
        <dbReference type="ARBA" id="ARBA00023098"/>
    </source>
</evidence>
<dbReference type="InterPro" id="IPR039357">
    <property type="entry name" value="SRD5A/TECR"/>
</dbReference>
<feature type="region of interest" description="Disordered" evidence="4">
    <location>
        <begin position="36"/>
        <end position="73"/>
    </location>
</feature>
<dbReference type="GO" id="GO:0016491">
    <property type="term" value="F:oxidoreductase activity"/>
    <property type="evidence" value="ECO:0007669"/>
    <property type="project" value="UniProtKB-KW"/>
</dbReference>
<keyword evidence="3" id="KW-0443">Lipid metabolism</keyword>
<feature type="compositionally biased region" description="Basic and acidic residues" evidence="4">
    <location>
        <begin position="141"/>
        <end position="157"/>
    </location>
</feature>
<dbReference type="Proteomes" id="UP000037035">
    <property type="component" value="Unassembled WGS sequence"/>
</dbReference>
<proteinExistence type="predicted"/>